<feature type="compositionally biased region" description="Acidic residues" evidence="1">
    <location>
        <begin position="61"/>
        <end position="70"/>
    </location>
</feature>
<feature type="compositionally biased region" description="Pro residues" evidence="1">
    <location>
        <begin position="36"/>
        <end position="51"/>
    </location>
</feature>
<reference evidence="2 3" key="1">
    <citation type="submission" date="2016-11" db="EMBL/GenBank/DDBJ databases">
        <title>Study of marine rhodopsin-containing bacteria.</title>
        <authorList>
            <person name="Yoshizawa S."/>
            <person name="Kumagai Y."/>
            <person name="Kogure K."/>
        </authorList>
    </citation>
    <scope>NUCLEOTIDE SEQUENCE [LARGE SCALE GENOMIC DNA]</scope>
    <source>
        <strain evidence="2 3">SAORIC-28</strain>
    </source>
</reference>
<feature type="compositionally biased region" description="Pro residues" evidence="1">
    <location>
        <begin position="93"/>
        <end position="117"/>
    </location>
</feature>
<sequence length="227" mass="24204">MNAAFLLWPDPDLGPELPRDVAPSEQIVLEVIEPTTQPPPPANLPPAPPPLTTSDLPPVEVPDEVIEEDIVRDLTIPTPPVPAPRRTASPTRTPVPAPAPPAPPGPPAPAPSAPPPAADRIVERPDRSPSLSGQALPVYPRTASVSDFRGRARVRVLVSSGGRVTEAEILERAEFRGGREVAVPSFPPEFDAAILEAARRHVFRPARDGGERVRAYAFISVSLDPPQ</sequence>
<dbReference type="Gene3D" id="3.30.1150.10">
    <property type="match status" value="1"/>
</dbReference>
<feature type="region of interest" description="Disordered" evidence="1">
    <location>
        <begin position="32"/>
        <end position="138"/>
    </location>
</feature>
<accession>A0A271J2G0</accession>
<evidence type="ECO:0000313" key="3">
    <source>
        <dbReference type="Proteomes" id="UP000216339"/>
    </source>
</evidence>
<organism evidence="2 3">
    <name type="scientific">Rubrivirga marina</name>
    <dbReference type="NCBI Taxonomy" id="1196024"/>
    <lineage>
        <taxon>Bacteria</taxon>
        <taxon>Pseudomonadati</taxon>
        <taxon>Rhodothermota</taxon>
        <taxon>Rhodothermia</taxon>
        <taxon>Rhodothermales</taxon>
        <taxon>Rubricoccaceae</taxon>
        <taxon>Rubrivirga</taxon>
    </lineage>
</organism>
<dbReference type="OrthoDB" id="9792439at2"/>
<dbReference type="SUPFAM" id="SSF74653">
    <property type="entry name" value="TolA/TonB C-terminal domain"/>
    <property type="match status" value="1"/>
</dbReference>
<evidence type="ECO:0000256" key="1">
    <source>
        <dbReference type="SAM" id="MobiDB-lite"/>
    </source>
</evidence>
<gene>
    <name evidence="2" type="ORF">BSZ37_14140</name>
</gene>
<comment type="caution">
    <text evidence="2">The sequence shown here is derived from an EMBL/GenBank/DDBJ whole genome shotgun (WGS) entry which is preliminary data.</text>
</comment>
<name>A0A271J2G0_9BACT</name>
<evidence type="ECO:0008006" key="4">
    <source>
        <dbReference type="Google" id="ProtNLM"/>
    </source>
</evidence>
<keyword evidence="3" id="KW-1185">Reference proteome</keyword>
<dbReference type="EMBL" id="MQWD01000001">
    <property type="protein sequence ID" value="PAP77497.1"/>
    <property type="molecule type" value="Genomic_DNA"/>
</dbReference>
<protein>
    <recommendedName>
        <fullName evidence="4">TonB C-terminal domain-containing protein</fullName>
    </recommendedName>
</protein>
<feature type="region of interest" description="Disordered" evidence="1">
    <location>
        <begin position="1"/>
        <end position="20"/>
    </location>
</feature>
<proteinExistence type="predicted"/>
<evidence type="ECO:0000313" key="2">
    <source>
        <dbReference type="EMBL" id="PAP77497.1"/>
    </source>
</evidence>
<dbReference type="Proteomes" id="UP000216339">
    <property type="component" value="Unassembled WGS sequence"/>
</dbReference>
<dbReference type="RefSeq" id="WP_095511165.1">
    <property type="nucleotide sequence ID" value="NZ_MQWD01000001.1"/>
</dbReference>
<dbReference type="AlphaFoldDB" id="A0A271J2G0"/>